<proteinExistence type="predicted"/>
<accession>A0A9W4E2B3</accession>
<sequence length="39" mass="3922">MSQAPLVVGGAVLSAGRLLAARRTAPAALAGRWELPGVH</sequence>
<dbReference type="InterPro" id="IPR015797">
    <property type="entry name" value="NUDIX_hydrolase-like_dom_sf"/>
</dbReference>
<keyword evidence="2" id="KW-1185">Reference proteome</keyword>
<dbReference type="EMBL" id="CAJVAX010000001">
    <property type="protein sequence ID" value="CAG7603263.1"/>
    <property type="molecule type" value="Genomic_DNA"/>
</dbReference>
<reference evidence="1" key="1">
    <citation type="submission" date="2021-06" db="EMBL/GenBank/DDBJ databases">
        <authorList>
            <person name="Arsene-Ploetze F."/>
        </authorList>
    </citation>
    <scope>NUCLEOTIDE SEQUENCE</scope>
    <source>
        <strain evidence="1">SBRY1</strain>
    </source>
</reference>
<dbReference type="AlphaFoldDB" id="A0A9W4E2B3"/>
<protein>
    <submittedName>
        <fullName evidence="1">Uncharacterized protein</fullName>
    </submittedName>
</protein>
<comment type="caution">
    <text evidence="1">The sequence shown here is derived from an EMBL/GenBank/DDBJ whole genome shotgun (WGS) entry which is preliminary data.</text>
</comment>
<name>A0A9W4E2B3_9ACTN</name>
<gene>
    <name evidence="1" type="ORF">SBRY_10603</name>
</gene>
<organism evidence="1 2">
    <name type="scientific">Actinacidiphila bryophytorum</name>
    <dbReference type="NCBI Taxonomy" id="1436133"/>
    <lineage>
        <taxon>Bacteria</taxon>
        <taxon>Bacillati</taxon>
        <taxon>Actinomycetota</taxon>
        <taxon>Actinomycetes</taxon>
        <taxon>Kitasatosporales</taxon>
        <taxon>Streptomycetaceae</taxon>
        <taxon>Actinacidiphila</taxon>
    </lineage>
</organism>
<dbReference type="SUPFAM" id="SSF55811">
    <property type="entry name" value="Nudix"/>
    <property type="match status" value="1"/>
</dbReference>
<evidence type="ECO:0000313" key="2">
    <source>
        <dbReference type="Proteomes" id="UP001153328"/>
    </source>
</evidence>
<dbReference type="Proteomes" id="UP001153328">
    <property type="component" value="Unassembled WGS sequence"/>
</dbReference>
<evidence type="ECO:0000313" key="1">
    <source>
        <dbReference type="EMBL" id="CAG7603263.1"/>
    </source>
</evidence>